<comment type="caution">
    <text evidence="11">The sequence shown here is derived from an EMBL/GenBank/DDBJ whole genome shotgun (WGS) entry which is preliminary data.</text>
</comment>
<reference evidence="11 12" key="1">
    <citation type="submission" date="2019-06" db="EMBL/GenBank/DDBJ databases">
        <title>Sequencing the genomes of 1000 actinobacteria strains.</title>
        <authorList>
            <person name="Klenk H.-P."/>
        </authorList>
    </citation>
    <scope>NUCLEOTIDE SEQUENCE [LARGE SCALE GENOMIC DNA]</scope>
    <source>
        <strain evidence="11 12">DSM 8803</strain>
    </source>
</reference>
<keyword evidence="12" id="KW-1185">Reference proteome</keyword>
<dbReference type="GO" id="GO:0016887">
    <property type="term" value="F:ATP hydrolysis activity"/>
    <property type="evidence" value="ECO:0007669"/>
    <property type="project" value="InterPro"/>
</dbReference>
<evidence type="ECO:0000313" key="12">
    <source>
        <dbReference type="Proteomes" id="UP000319094"/>
    </source>
</evidence>
<accession>A0A542Y8W9</accession>
<evidence type="ECO:0000259" key="10">
    <source>
        <dbReference type="PROSITE" id="PS50893"/>
    </source>
</evidence>
<evidence type="ECO:0000256" key="4">
    <source>
        <dbReference type="ARBA" id="ARBA00022496"/>
    </source>
</evidence>
<comment type="subcellular location">
    <subcellularLocation>
        <location evidence="1">Cell membrane</location>
        <topology evidence="1">Peripheral membrane protein</topology>
    </subcellularLocation>
</comment>
<proteinExistence type="predicted"/>
<keyword evidence="2" id="KW-0813">Transport</keyword>
<dbReference type="InterPro" id="IPR003439">
    <property type="entry name" value="ABC_transporter-like_ATP-bd"/>
</dbReference>
<evidence type="ECO:0000256" key="9">
    <source>
        <dbReference type="ARBA" id="ARBA00023136"/>
    </source>
</evidence>
<dbReference type="EMBL" id="VFON01000001">
    <property type="protein sequence ID" value="TQL44507.1"/>
    <property type="molecule type" value="Genomic_DNA"/>
</dbReference>
<dbReference type="Proteomes" id="UP000319094">
    <property type="component" value="Unassembled WGS sequence"/>
</dbReference>
<dbReference type="SMART" id="SM00382">
    <property type="entry name" value="AAA"/>
    <property type="match status" value="1"/>
</dbReference>
<sequence>MKASTLCGSELRLGYRGTEVVHGASLTLRPGRVTALVGPNGSGKSTLLRAIARLHDTNSGDVTLTASSTEPSAVSNAQPRRASTLSAKEFAREVAMLSQSRPHPSGLSVRDIVTYGRHPHRGRFSGLSDRDREAVDTALELTGLAQMADRSADQLSGGELQRVWLGTALAQDTGVLLLDEPTNHLDLKHQMDTLDLICDLAARGTAIGVVLHDLDQAAGVADEVVLLAGGNVLAAGAPEDVLTGEHLSAVYGLPIDTTVDEETKRVRVFPRARHRQRPRRLEPEVCTA</sequence>
<dbReference type="GO" id="GO:0006826">
    <property type="term" value="P:iron ion transport"/>
    <property type="evidence" value="ECO:0007669"/>
    <property type="project" value="UniProtKB-KW"/>
</dbReference>
<dbReference type="GO" id="GO:0005524">
    <property type="term" value="F:ATP binding"/>
    <property type="evidence" value="ECO:0007669"/>
    <property type="project" value="UniProtKB-KW"/>
</dbReference>
<keyword evidence="5" id="KW-0547">Nucleotide-binding</keyword>
<evidence type="ECO:0000256" key="8">
    <source>
        <dbReference type="ARBA" id="ARBA00023065"/>
    </source>
</evidence>
<dbReference type="InterPro" id="IPR017871">
    <property type="entry name" value="ABC_transporter-like_CS"/>
</dbReference>
<dbReference type="InterPro" id="IPR027417">
    <property type="entry name" value="P-loop_NTPase"/>
</dbReference>
<dbReference type="FunFam" id="3.40.50.300:FF:000134">
    <property type="entry name" value="Iron-enterobactin ABC transporter ATP-binding protein"/>
    <property type="match status" value="1"/>
</dbReference>
<evidence type="ECO:0000256" key="5">
    <source>
        <dbReference type="ARBA" id="ARBA00022741"/>
    </source>
</evidence>
<dbReference type="STRING" id="55969.SD72_11295"/>
<keyword evidence="3" id="KW-1003">Cell membrane</keyword>
<dbReference type="InterPro" id="IPR003593">
    <property type="entry name" value="AAA+_ATPase"/>
</dbReference>
<keyword evidence="9" id="KW-0472">Membrane</keyword>
<dbReference type="SUPFAM" id="SSF52540">
    <property type="entry name" value="P-loop containing nucleoside triphosphate hydrolases"/>
    <property type="match status" value="1"/>
</dbReference>
<keyword evidence="6 11" id="KW-0067">ATP-binding</keyword>
<dbReference type="AlphaFoldDB" id="A0A542Y8W9"/>
<dbReference type="RefSeq" id="WP_141887684.1">
    <property type="nucleotide sequence ID" value="NZ_BAAAUY010000003.1"/>
</dbReference>
<evidence type="ECO:0000256" key="1">
    <source>
        <dbReference type="ARBA" id="ARBA00004202"/>
    </source>
</evidence>
<keyword evidence="7" id="KW-0408">Iron</keyword>
<dbReference type="PANTHER" id="PTHR42771">
    <property type="entry name" value="IRON(3+)-HYDROXAMATE IMPORT ATP-BINDING PROTEIN FHUC"/>
    <property type="match status" value="1"/>
</dbReference>
<evidence type="ECO:0000256" key="7">
    <source>
        <dbReference type="ARBA" id="ARBA00023004"/>
    </source>
</evidence>
<dbReference type="PANTHER" id="PTHR42771:SF2">
    <property type="entry name" value="IRON(3+)-HYDROXAMATE IMPORT ATP-BINDING PROTEIN FHUC"/>
    <property type="match status" value="1"/>
</dbReference>
<dbReference type="Pfam" id="PF00005">
    <property type="entry name" value="ABC_tran"/>
    <property type="match status" value="1"/>
</dbReference>
<protein>
    <submittedName>
        <fullName evidence="11">Iron complex transport system ATP-binding protein</fullName>
    </submittedName>
</protein>
<organism evidence="11 12">
    <name type="scientific">Leucobacter komagatae</name>
    <dbReference type="NCBI Taxonomy" id="55969"/>
    <lineage>
        <taxon>Bacteria</taxon>
        <taxon>Bacillati</taxon>
        <taxon>Actinomycetota</taxon>
        <taxon>Actinomycetes</taxon>
        <taxon>Micrococcales</taxon>
        <taxon>Microbacteriaceae</taxon>
        <taxon>Leucobacter</taxon>
    </lineage>
</organism>
<evidence type="ECO:0000256" key="2">
    <source>
        <dbReference type="ARBA" id="ARBA00022448"/>
    </source>
</evidence>
<evidence type="ECO:0000313" key="11">
    <source>
        <dbReference type="EMBL" id="TQL44507.1"/>
    </source>
</evidence>
<keyword evidence="4" id="KW-0410">Iron transport</keyword>
<evidence type="ECO:0000256" key="3">
    <source>
        <dbReference type="ARBA" id="ARBA00022475"/>
    </source>
</evidence>
<dbReference type="GO" id="GO:0005886">
    <property type="term" value="C:plasma membrane"/>
    <property type="evidence" value="ECO:0007669"/>
    <property type="project" value="UniProtKB-SubCell"/>
</dbReference>
<dbReference type="InterPro" id="IPR051535">
    <property type="entry name" value="Siderophore_ABC-ATPase"/>
</dbReference>
<dbReference type="PROSITE" id="PS00211">
    <property type="entry name" value="ABC_TRANSPORTER_1"/>
    <property type="match status" value="1"/>
</dbReference>
<keyword evidence="8" id="KW-0406">Ion transport</keyword>
<dbReference type="Gene3D" id="3.40.50.300">
    <property type="entry name" value="P-loop containing nucleotide triphosphate hydrolases"/>
    <property type="match status" value="1"/>
</dbReference>
<evidence type="ECO:0000256" key="6">
    <source>
        <dbReference type="ARBA" id="ARBA00022840"/>
    </source>
</evidence>
<name>A0A542Y8W9_9MICO</name>
<dbReference type="CDD" id="cd03214">
    <property type="entry name" value="ABC_Iron-Siderophores_B12_Hemin"/>
    <property type="match status" value="1"/>
</dbReference>
<dbReference type="PROSITE" id="PS50893">
    <property type="entry name" value="ABC_TRANSPORTER_2"/>
    <property type="match status" value="1"/>
</dbReference>
<gene>
    <name evidence="11" type="ORF">FB468_2566</name>
</gene>
<dbReference type="OrthoDB" id="5296765at2"/>
<feature type="domain" description="ABC transporter" evidence="10">
    <location>
        <begin position="1"/>
        <end position="254"/>
    </location>
</feature>